<proteinExistence type="inferred from homology"/>
<evidence type="ECO:0000313" key="6">
    <source>
        <dbReference type="EMBL" id="ABN67338.1"/>
    </source>
</evidence>
<comment type="similarity">
    <text evidence="1">Belongs to the SurE nucleotidase family.</text>
</comment>
<dbReference type="NCBIfam" id="TIGR00087">
    <property type="entry name" value="surE"/>
    <property type="match status" value="1"/>
</dbReference>
<dbReference type="GeneID" id="4839995"/>
<dbReference type="OMA" id="TMGAVYN"/>
<reference evidence="6 7" key="1">
    <citation type="journal article" date="2007" name="Nat. Biotechnol.">
        <title>Genome sequence of the lignocellulose-bioconverting and xylose-fermenting yeast Pichia stipitis.</title>
        <authorList>
            <person name="Jeffries T.W."/>
            <person name="Grigoriev I.V."/>
            <person name="Grimwood J."/>
            <person name="Laplaza J.M."/>
            <person name="Aerts A."/>
            <person name="Salamov A."/>
            <person name="Schmutz J."/>
            <person name="Lindquist E."/>
            <person name="Dehal P."/>
            <person name="Shapiro H."/>
            <person name="Jin Y.S."/>
            <person name="Passoth V."/>
            <person name="Richardson P.M."/>
        </authorList>
    </citation>
    <scope>NUCLEOTIDE SEQUENCE [LARGE SCALE GENOMIC DNA]</scope>
    <source>
        <strain evidence="7">ATCC 58785 / CBS 6054 / NBRC 10063 / NRRL Y-11545</strain>
    </source>
</reference>
<dbReference type="InterPro" id="IPR030048">
    <property type="entry name" value="SurE"/>
</dbReference>
<dbReference type="GO" id="GO:0008252">
    <property type="term" value="F:nucleotidase activity"/>
    <property type="evidence" value="ECO:0007669"/>
    <property type="project" value="InterPro"/>
</dbReference>
<dbReference type="KEGG" id="pic:PICST_32593"/>
<evidence type="ECO:0000259" key="5">
    <source>
        <dbReference type="Pfam" id="PF01975"/>
    </source>
</evidence>
<dbReference type="RefSeq" id="XP_001385367.1">
    <property type="nucleotide sequence ID" value="XM_001385330.1"/>
</dbReference>
<dbReference type="Proteomes" id="UP000002258">
    <property type="component" value="Chromosome 6"/>
</dbReference>
<dbReference type="EMBL" id="CP000500">
    <property type="protein sequence ID" value="ABN67338.1"/>
    <property type="molecule type" value="Genomic_DNA"/>
</dbReference>
<dbReference type="InterPro" id="IPR002828">
    <property type="entry name" value="SurE-like_Pase/nucleotidase"/>
</dbReference>
<dbReference type="PANTHER" id="PTHR30457">
    <property type="entry name" value="5'-NUCLEOTIDASE SURE"/>
    <property type="match status" value="1"/>
</dbReference>
<feature type="chain" id="PRO_5002655086" evidence="4">
    <location>
        <begin position="19"/>
        <end position="329"/>
    </location>
</feature>
<organism evidence="6 7">
    <name type="scientific">Scheffersomyces stipitis (strain ATCC 58785 / CBS 6054 / NBRC 10063 / NRRL Y-11545)</name>
    <name type="common">Yeast</name>
    <name type="synonym">Pichia stipitis</name>
    <dbReference type="NCBI Taxonomy" id="322104"/>
    <lineage>
        <taxon>Eukaryota</taxon>
        <taxon>Fungi</taxon>
        <taxon>Dikarya</taxon>
        <taxon>Ascomycota</taxon>
        <taxon>Saccharomycotina</taxon>
        <taxon>Pichiomycetes</taxon>
        <taxon>Debaryomycetaceae</taxon>
        <taxon>Scheffersomyces</taxon>
    </lineage>
</organism>
<dbReference type="GO" id="GO:0046872">
    <property type="term" value="F:metal ion binding"/>
    <property type="evidence" value="ECO:0007669"/>
    <property type="project" value="UniProtKB-KW"/>
</dbReference>
<evidence type="ECO:0000256" key="3">
    <source>
        <dbReference type="ARBA" id="ARBA00022801"/>
    </source>
</evidence>
<dbReference type="InterPro" id="IPR036523">
    <property type="entry name" value="SurE-like_sf"/>
</dbReference>
<sequence>MQFKTSLALFTIAATALAKTILLSNDDGWASTNIRATYYQLKSAGHDVYLVAPVSQRSGWGGEFDEPTSPTLDTDGEFGYVKAGAPSWGHEIDDDHIWYVNGTPASSVAFALKYVFPYYFAEKGENITVDLVVAGPNEGTNMSPGFFTASGTMGATYNAVYRGYPAISFSGSNSNNSFFKDSLDLEDKLEPSTIYANLVVEMVNQLFESQGENTRTLPLGVGLNVNFPAVGYLNETCNSPQWVYTRLTGEYAGGADMYYNETSNSFVWKPSTMSALSVCYNGDCSLPSENLILGYTDCATSVSAFSIDYDVTLGMSNEVTSLLQPLFSS</sequence>
<evidence type="ECO:0000256" key="1">
    <source>
        <dbReference type="ARBA" id="ARBA00011062"/>
    </source>
</evidence>
<dbReference type="STRING" id="322104.A3LWU6"/>
<keyword evidence="4" id="KW-0732">Signal</keyword>
<keyword evidence="3 6" id="KW-0378">Hydrolase</keyword>
<keyword evidence="2" id="KW-0479">Metal-binding</keyword>
<gene>
    <name evidence="6" type="primary">PHO3</name>
    <name evidence="6" type="ORF">PICST_32593</name>
</gene>
<dbReference type="eggNOG" id="ENOG502RXIE">
    <property type="taxonomic scope" value="Eukaryota"/>
</dbReference>
<evidence type="ECO:0000256" key="2">
    <source>
        <dbReference type="ARBA" id="ARBA00022723"/>
    </source>
</evidence>
<dbReference type="PANTHER" id="PTHR30457:SF0">
    <property type="entry name" value="PHOSPHATASE, PUTATIVE (AFU_ORTHOLOGUE AFUA_4G01070)-RELATED"/>
    <property type="match status" value="1"/>
</dbReference>
<name>A3LWU6_PICST</name>
<accession>A3LWU6</accession>
<feature type="signal peptide" evidence="4">
    <location>
        <begin position="1"/>
        <end position="18"/>
    </location>
</feature>
<dbReference type="AlphaFoldDB" id="A3LWU6"/>
<dbReference type="Pfam" id="PF01975">
    <property type="entry name" value="SurE"/>
    <property type="match status" value="1"/>
</dbReference>
<dbReference type="SUPFAM" id="SSF64167">
    <property type="entry name" value="SurE-like"/>
    <property type="match status" value="1"/>
</dbReference>
<evidence type="ECO:0000313" key="7">
    <source>
        <dbReference type="Proteomes" id="UP000002258"/>
    </source>
</evidence>
<keyword evidence="7" id="KW-1185">Reference proteome</keyword>
<evidence type="ECO:0000256" key="4">
    <source>
        <dbReference type="SAM" id="SignalP"/>
    </source>
</evidence>
<dbReference type="EC" id="3.1.3.2" evidence="6"/>
<dbReference type="OrthoDB" id="4018688at2759"/>
<dbReference type="GO" id="GO:0003993">
    <property type="term" value="F:acid phosphatase activity"/>
    <property type="evidence" value="ECO:0007669"/>
    <property type="project" value="UniProtKB-EC"/>
</dbReference>
<protein>
    <submittedName>
        <fullName evidence="6">Acid phosphatase</fullName>
        <ecNumber evidence="6">3.1.3.2</ecNumber>
    </submittedName>
</protein>
<dbReference type="InParanoid" id="A3LWU6"/>
<dbReference type="Gene3D" id="3.40.1210.10">
    <property type="entry name" value="Survival protein SurE-like phosphatase/nucleotidase"/>
    <property type="match status" value="1"/>
</dbReference>
<feature type="domain" description="Survival protein SurE-like phosphatase/nucleotidase" evidence="5">
    <location>
        <begin position="21"/>
        <end position="234"/>
    </location>
</feature>
<dbReference type="HOGENOM" id="CLU_045192_0_0_1"/>